<dbReference type="Proteomes" id="UP000612055">
    <property type="component" value="Unassembled WGS sequence"/>
</dbReference>
<dbReference type="Pfam" id="PF11817">
    <property type="entry name" value="Foie-gras_1"/>
    <property type="match status" value="1"/>
</dbReference>
<feature type="region of interest" description="Disordered" evidence="1">
    <location>
        <begin position="1358"/>
        <end position="1423"/>
    </location>
</feature>
<comment type="caution">
    <text evidence="3">The sequence shown here is derived from an EMBL/GenBank/DDBJ whole genome shotgun (WGS) entry which is preliminary data.</text>
</comment>
<evidence type="ECO:0000256" key="1">
    <source>
        <dbReference type="SAM" id="MobiDB-lite"/>
    </source>
</evidence>
<feature type="region of interest" description="Disordered" evidence="1">
    <location>
        <begin position="903"/>
        <end position="959"/>
    </location>
</feature>
<evidence type="ECO:0000313" key="3">
    <source>
        <dbReference type="EMBL" id="KAG2485655.1"/>
    </source>
</evidence>
<dbReference type="InterPro" id="IPR021773">
    <property type="entry name" value="TPC11"/>
</dbReference>
<feature type="region of interest" description="Disordered" evidence="1">
    <location>
        <begin position="1260"/>
        <end position="1299"/>
    </location>
</feature>
<proteinExistence type="predicted"/>
<reference evidence="3" key="1">
    <citation type="journal article" date="2020" name="bioRxiv">
        <title>Comparative genomics of Chlamydomonas.</title>
        <authorList>
            <person name="Craig R.J."/>
            <person name="Hasan A.R."/>
            <person name="Ness R.W."/>
            <person name="Keightley P.D."/>
        </authorList>
    </citation>
    <scope>NUCLEOTIDE SEQUENCE</scope>
    <source>
        <strain evidence="3">CCAP 11/70</strain>
    </source>
</reference>
<gene>
    <name evidence="3" type="ORF">HYH03_015627</name>
</gene>
<evidence type="ECO:0000313" key="4">
    <source>
        <dbReference type="Proteomes" id="UP000612055"/>
    </source>
</evidence>
<keyword evidence="4" id="KW-1185">Reference proteome</keyword>
<name>A0A835XLJ5_9CHLO</name>
<feature type="compositionally biased region" description="Low complexity" evidence="1">
    <location>
        <begin position="1365"/>
        <end position="1391"/>
    </location>
</feature>
<accession>A0A835XLJ5</accession>
<feature type="domain" description="Trafficking protein particle complex subunit 11" evidence="2">
    <location>
        <begin position="275"/>
        <end position="628"/>
    </location>
</feature>
<dbReference type="PANTHER" id="PTHR14374">
    <property type="entry name" value="FOIE GRAS"/>
    <property type="match status" value="1"/>
</dbReference>
<feature type="compositionally biased region" description="Pro residues" evidence="1">
    <location>
        <begin position="1265"/>
        <end position="1276"/>
    </location>
</feature>
<dbReference type="PANTHER" id="PTHR14374:SF0">
    <property type="entry name" value="TRAFFICKING PROTEIN PARTICLE COMPLEX SUBUNIT 11"/>
    <property type="match status" value="1"/>
</dbReference>
<feature type="region of interest" description="Disordered" evidence="1">
    <location>
        <begin position="730"/>
        <end position="768"/>
    </location>
</feature>
<protein>
    <recommendedName>
        <fullName evidence="2">Trafficking protein particle complex subunit 11 domain-containing protein</fullName>
    </recommendedName>
</protein>
<sequence length="1548" mass="159780">MNFVASFYPQEHRTPPLPLVALIGCSELHREISDYFIQHHRPPLVFHGSNEPLEQFVARAFGPKKQSPLVGGPLPGILKADWFAKHRGKKPAMVVALVERRELDGDPSTWNRMMYGLKQLADAAGQRGAGVLVGVVQQQGQGDLPPDRVQAVSHNLTLDRRLILPLALLPPPGVAPDDPATRHVRDAALTRLGRLALELAAAYYGRLARAVADKAAARRSALGGPLPPELAARTAFKLAVYAEFRQDWATAVAHYREAYAAILAVQIGLPPRPQRWSEVCAVAELVHLKLLMLAVHQGRLEEAVAQVRAHLGHFARPKGVLPASAQGAHLGFLVRQYQVAAQEVGTHVDALPAYYTTTTTTGAAGTAAIGGGGTTSVGGGPAAAGMTGGSTTGAAGGGLMQQQLTGGGATAGMTGTGAGITGSGATGSSTIVSSASLKDCSRAHLLMAAARLAVARRQQADALRAARAGGGGALGSGSALGSGGGGAAALDTAPVRRGPYVGQLVLRNEAAQGGYSPLSDQDYLLFLESEECRLVTPAAVIDVMSSALLLLKDAPGADRLRSQLGGLMAQEHVLAGSLSSARKLLLQVCHQYRREGWLLPLLQALLSLRDVAQRLRLPAEHLCYSLEICALANQLQYKPAVLVPLYGSGGSGQHPIKFLTAGGSGAAVGDEDGGDAGGNDGNGTVSTAISEQASCCARLVDLGTAMAACRSAVQTLITGISEIKQGIMKTAPTSTDGTPAPGAGAGPGPFSPDASGLAPAPATGASGGLPRHFHYTVEHLDLREAQRRARDAGDPRPVAELMHRHTQHDYGWSRCVSLAAGFAYTRPDPDSADFYLGLFCGLPRGLPLKAVVLHFADDQGDMWVQALPGVVPPHAPPYPLLPGHIGSALDSATHSFHHLHLNTHLRQHPPPPPGADGAQPDAEPEAERTAGHAHAAGGPASTSSTSGGPGEGSATLPPQRWTHYSARLAPRCLGRLRAERAILLLSDHATVVFKLASFPPATAASAQPGVLTGPLLGGGRGGADAAAAPFRSVRSSGPTGGPAVSPGQLVLNVAHLGPLPSLSYGLPSGLALLGEHAPLLAVLEVPREGRPLVNACMEFVIGRTSGGLQPGDIVLVVDDAAGPQPGLMALNNERYRIQLPTVQPGRRYTVRLWARASAAGTAAVGAMLLCPAQVTATATLTFEEPFDFKCRMSSEVGVHTLSLPRLTSRDLGSTALTIGQPVVLTAMLRALQPAVVEVASAQVALEPGSAIRLVADPNQQLAAHGPPPGVGPPTGPGGPSQAPTSLASTLGPDPAAGPAGAAAVASGALVVAPYTRLTKSDVMTLLLPICPTELLDHPRSLGRLNIRWRRPAGHVLLPQQPAPHATASGSGSGSDAAGSSAEDGGFAGAEAGDAEGQREGEGAEGAVGEANQRGDGFVDPLAPPCPDPWVTTTLELPRVTVAESLLTARTVGPSAITTGIPFTYSLQLQNFGTTPLELMITLQDAPGFACANERSPSLSVPPRERAGVSWQLTASQPGHQLLPGVRLLAPRHNCALTTQSPHVYVQPF</sequence>
<evidence type="ECO:0000259" key="2">
    <source>
        <dbReference type="Pfam" id="PF11817"/>
    </source>
</evidence>
<dbReference type="OrthoDB" id="6278596at2759"/>
<feature type="compositionally biased region" description="Low complexity" evidence="1">
    <location>
        <begin position="932"/>
        <end position="946"/>
    </location>
</feature>
<feature type="compositionally biased region" description="Low complexity" evidence="1">
    <location>
        <begin position="730"/>
        <end position="742"/>
    </location>
</feature>
<dbReference type="EMBL" id="JAEHOE010000125">
    <property type="protein sequence ID" value="KAG2485655.1"/>
    <property type="molecule type" value="Genomic_DNA"/>
</dbReference>
<organism evidence="3 4">
    <name type="scientific">Edaphochlamys debaryana</name>
    <dbReference type="NCBI Taxonomy" id="47281"/>
    <lineage>
        <taxon>Eukaryota</taxon>
        <taxon>Viridiplantae</taxon>
        <taxon>Chlorophyta</taxon>
        <taxon>core chlorophytes</taxon>
        <taxon>Chlorophyceae</taxon>
        <taxon>CS clade</taxon>
        <taxon>Chlamydomonadales</taxon>
        <taxon>Chlamydomonadales incertae sedis</taxon>
        <taxon>Edaphochlamys</taxon>
    </lineage>
</organism>